<reference evidence="3" key="1">
    <citation type="submission" date="2025-08" db="UniProtKB">
        <authorList>
            <consortium name="RefSeq"/>
        </authorList>
    </citation>
    <scope>IDENTIFICATION</scope>
    <source>
        <tissue evidence="3">Gonad</tissue>
    </source>
</reference>
<dbReference type="Proteomes" id="UP000515135">
    <property type="component" value="Unplaced"/>
</dbReference>
<proteinExistence type="predicted"/>
<evidence type="ECO:0000256" key="1">
    <source>
        <dbReference type="SAM" id="SignalP"/>
    </source>
</evidence>
<dbReference type="RefSeq" id="XP_019627626.1">
    <property type="nucleotide sequence ID" value="XM_019772067.1"/>
</dbReference>
<evidence type="ECO:0000313" key="3">
    <source>
        <dbReference type="RefSeq" id="XP_019627626.1"/>
    </source>
</evidence>
<dbReference type="KEGG" id="bbel:109472364"/>
<dbReference type="GeneID" id="109472364"/>
<gene>
    <name evidence="3" type="primary">LOC109472364</name>
</gene>
<organism evidence="2 3">
    <name type="scientific">Branchiostoma belcheri</name>
    <name type="common">Amphioxus</name>
    <dbReference type="NCBI Taxonomy" id="7741"/>
    <lineage>
        <taxon>Eukaryota</taxon>
        <taxon>Metazoa</taxon>
        <taxon>Chordata</taxon>
        <taxon>Cephalochordata</taxon>
        <taxon>Leptocardii</taxon>
        <taxon>Amphioxiformes</taxon>
        <taxon>Branchiostomatidae</taxon>
        <taxon>Branchiostoma</taxon>
    </lineage>
</organism>
<name>A0A6P4ZD70_BRABE</name>
<accession>A0A6P4ZD70</accession>
<evidence type="ECO:0000313" key="2">
    <source>
        <dbReference type="Proteomes" id="UP000515135"/>
    </source>
</evidence>
<dbReference type="AlphaFoldDB" id="A0A6P4ZD70"/>
<feature type="chain" id="PRO_5028339669" evidence="1">
    <location>
        <begin position="20"/>
        <end position="293"/>
    </location>
</feature>
<dbReference type="OrthoDB" id="9990858at2759"/>
<keyword evidence="2" id="KW-1185">Reference proteome</keyword>
<keyword evidence="1" id="KW-0732">Signal</keyword>
<sequence>MKHVSIALLLVCCVAVTHGGWKSWLAKAARNKMAQDLSGGAVCNWCFLCGEGSIQQYSKYRLSRQICQMCGEDCGSQSSSSSSLVPSTDAPLCNTTCAQELLDFPAMNATMSAMMGEMTDPAEMGMDDVMEHLQELEDLEPTCGAQTLHWRLTGPRVMLEYSGGDQRMTLGFSDETLDGLLEDPDFTDECPKLMSKMADCGAMEEVAAQFPSMMSDMMSDMVPDCHVMVNNFTCTDDMQLTQAGDTMMAMGENWAIKNYPCTLEYTPVVRRGYWRWIIVNGRPLRVKIQIRFA</sequence>
<protein>
    <submittedName>
        <fullName evidence="3">Uncharacterized protein LOC109472364</fullName>
    </submittedName>
</protein>
<feature type="signal peptide" evidence="1">
    <location>
        <begin position="1"/>
        <end position="19"/>
    </location>
</feature>